<evidence type="ECO:0000256" key="2">
    <source>
        <dbReference type="SAM" id="MobiDB-lite"/>
    </source>
</evidence>
<evidence type="ECO:0000256" key="1">
    <source>
        <dbReference type="ARBA" id="ARBA00022737"/>
    </source>
</evidence>
<evidence type="ECO:0000313" key="3">
    <source>
        <dbReference type="EMBL" id="QLL34660.1"/>
    </source>
</evidence>
<sequence>MAFKSFKYKFYSKGYHSAAQKSSTSFFDSSYQYLRQNQGLVNLDTAIPQSNVPHLSPFPVLGANVNFNIVDDILLQDAEVVITEDVSDSHDCDEQQALSRRRSNSIALAGNCASAGAMMRRKSMGELGRPLFPPMQKDVVIDQALFRRYYSNASPTVSGTTLVQKPKQAAIAPSTVDVAAREEVKTPWEEDTEPCLNVETFLNTHITEINRCYEKGDFNMINSLYQALKRNGIVPPLETYSKVLESLSRRDLDKDDLDYKMSELLTCYQDMIVNKLKPSDEIYNTVLGCLFRGSILAFRTRNPNGADFYKIASELFQAIDTQHRHHQFSKSVLDHALLAMNLYPGHISLKTAQEIVHSSPLYRKDSFYYLAFFSYARLTNDKAAIKELYDEYRNALVSDQSLQHDEFEVYSMVISAFVETGELELAIKMLDRIIIEVREQNGLASNVSLILTNFLISVSKIDSEKAYKLWLKFHKMKWIPEFSYEFYLVLMANSFHDWKLTKKIYDCVFPMKPVFRNETNKLSDFLLYPMGVESVISSLLDYALQLKDNEVIMKVLEESVIKGFRVNSAVYPFIFSYLKEIRCPDDYLLRFVQSHGATLKNEGAVTDSFEFLNALIEHFPSQVILKKVVEMDFFADLCRNLNIADSKCVNYGGLVGCMTSFWASPQTIDKYAYNLEIHSILLIRLLDFEAYCAIMGNEMLIDFRDKVVERFRKLTTNYRRLNLDPNKAPGVVSQVVKMIDLPEDVVSFYTHPGDWDKSYPLALGSAIRNSSRTGVKEFRRLQHEGYCFDYDTYKELIKQRTVDTEIASKALELCPNQKEMKYLANLMVSKCSAELLNDTILGHHSFQKKMLPSLTDESLLRLAKYAPRIQEWMKAVDFPGRFKSIAVQAEFKSSIQFAYERLYHQKSYLEIQQCNKICPVLDVEILLKSCIRSGEFELYRKIFDKYKGTLGSMALDIQSEFLINNLKVDEAVNLIKSASIRTPHKTLDLYTFGLFLQSFSKNITYYENPENTLQLANILSSHSSFSGMLAFYDVVSHSDIFNFSNEISFAVKNEVLEQMLNNLHDALSLVDVSKTEVIKTFYKKLQNYFRFRAFLKMPHLARNDISQLLKIWAKTDAYYVDTFFNNMVETIYLNPGGRCLYLECDMTFHFKPDDIFELNLQLEDFYSTEKDEENVLKVRKFKDLVEKLYNKNTNENSGGSKLLESPDRSPREISKASVQ</sequence>
<reference evidence="3 4" key="1">
    <citation type="submission" date="2020-06" db="EMBL/GenBank/DDBJ databases">
        <title>The yeast mating-type switching endonuclease HO is a domesticated member of an unorthodox homing genetic element family.</title>
        <authorList>
            <person name="Coughlan A.Y."/>
            <person name="Lombardi L."/>
            <person name="Braun-Galleani S."/>
            <person name="Martos A.R."/>
            <person name="Galeote V."/>
            <person name="Bigey F."/>
            <person name="Dequin S."/>
            <person name="Byrne K.P."/>
            <person name="Wolfe K.H."/>
        </authorList>
    </citation>
    <scope>NUCLEOTIDE SEQUENCE [LARGE SCALE GENOMIC DNA]</scope>
    <source>
        <strain evidence="3 4">CBS764</strain>
    </source>
</reference>
<dbReference type="Pfam" id="PF08579">
    <property type="entry name" value="RPM2"/>
    <property type="match status" value="1"/>
</dbReference>
<dbReference type="AlphaFoldDB" id="A0A7G3ZMC4"/>
<dbReference type="Gene3D" id="1.25.40.10">
    <property type="entry name" value="Tetratricopeptide repeat domain"/>
    <property type="match status" value="1"/>
</dbReference>
<protein>
    <submittedName>
        <fullName evidence="3">Uncharacterized protein</fullName>
    </submittedName>
</protein>
<dbReference type="RefSeq" id="XP_037141334.1">
    <property type="nucleotide sequence ID" value="XM_037285438.1"/>
</dbReference>
<dbReference type="GeneID" id="59327926"/>
<proteinExistence type="predicted"/>
<feature type="compositionally biased region" description="Basic and acidic residues" evidence="2">
    <location>
        <begin position="1204"/>
        <end position="1219"/>
    </location>
</feature>
<evidence type="ECO:0000313" key="4">
    <source>
        <dbReference type="Proteomes" id="UP000515788"/>
    </source>
</evidence>
<gene>
    <name evidence="3" type="ORF">HG536_0H00340</name>
</gene>
<dbReference type="InterPro" id="IPR011990">
    <property type="entry name" value="TPR-like_helical_dom_sf"/>
</dbReference>
<dbReference type="OrthoDB" id="185373at2759"/>
<organism evidence="3 4">
    <name type="scientific">Torulaspora globosa</name>
    <dbReference type="NCBI Taxonomy" id="48254"/>
    <lineage>
        <taxon>Eukaryota</taxon>
        <taxon>Fungi</taxon>
        <taxon>Dikarya</taxon>
        <taxon>Ascomycota</taxon>
        <taxon>Saccharomycotina</taxon>
        <taxon>Saccharomycetes</taxon>
        <taxon>Saccharomycetales</taxon>
        <taxon>Saccharomycetaceae</taxon>
        <taxon>Torulaspora</taxon>
    </lineage>
</organism>
<name>A0A7G3ZMC4_9SACH</name>
<feature type="region of interest" description="Disordered" evidence="2">
    <location>
        <begin position="1191"/>
        <end position="1219"/>
    </location>
</feature>
<keyword evidence="1" id="KW-0677">Repeat</keyword>
<accession>A0A7G3ZMC4</accession>
<dbReference type="PANTHER" id="PTHR47941">
    <property type="entry name" value="PENTATRICOPEPTIDE REPEAT-CONTAINING PROTEIN 3, MITOCHONDRIAL"/>
    <property type="match status" value="1"/>
</dbReference>
<dbReference type="EMBL" id="CP059253">
    <property type="protein sequence ID" value="QLL34660.1"/>
    <property type="molecule type" value="Genomic_DNA"/>
</dbReference>
<dbReference type="Proteomes" id="UP000515788">
    <property type="component" value="Chromosome 8"/>
</dbReference>
<keyword evidence="4" id="KW-1185">Reference proteome</keyword>
<dbReference type="KEGG" id="tgb:HG536_0H00340"/>
<dbReference type="InterPro" id="IPR013888">
    <property type="entry name" value="RNase_P_Rpm2_mt"/>
</dbReference>